<organism evidence="2 3">
    <name type="scientific">Gordonia westfalica</name>
    <dbReference type="NCBI Taxonomy" id="158898"/>
    <lineage>
        <taxon>Bacteria</taxon>
        <taxon>Bacillati</taxon>
        <taxon>Actinomycetota</taxon>
        <taxon>Actinomycetes</taxon>
        <taxon>Mycobacteriales</taxon>
        <taxon>Gordoniaceae</taxon>
        <taxon>Gordonia</taxon>
    </lineage>
</organism>
<dbReference type="STRING" id="158898.SAMN04488548_134981"/>
<feature type="transmembrane region" description="Helical" evidence="1">
    <location>
        <begin position="72"/>
        <end position="92"/>
    </location>
</feature>
<evidence type="ECO:0000313" key="3">
    <source>
        <dbReference type="Proteomes" id="UP000183180"/>
    </source>
</evidence>
<accession>A0A1H2IA22</accession>
<keyword evidence="1" id="KW-0472">Membrane</keyword>
<dbReference type="GO" id="GO:0016020">
    <property type="term" value="C:membrane"/>
    <property type="evidence" value="ECO:0007669"/>
    <property type="project" value="InterPro"/>
</dbReference>
<dbReference type="OrthoDB" id="3216131at2"/>
<feature type="transmembrane region" description="Helical" evidence="1">
    <location>
        <begin position="6"/>
        <end position="26"/>
    </location>
</feature>
<gene>
    <name evidence="2" type="ORF">SAMN04488548_134981</name>
</gene>
<dbReference type="Pfam" id="PF02325">
    <property type="entry name" value="CCB3_YggT"/>
    <property type="match status" value="1"/>
</dbReference>
<evidence type="ECO:0000313" key="2">
    <source>
        <dbReference type="EMBL" id="SDU40944.1"/>
    </source>
</evidence>
<dbReference type="InterPro" id="IPR003425">
    <property type="entry name" value="CCB3/YggT"/>
</dbReference>
<dbReference type="AlphaFoldDB" id="A0A1H2IA22"/>
<dbReference type="Proteomes" id="UP000183180">
    <property type="component" value="Unassembled WGS sequence"/>
</dbReference>
<reference evidence="2 3" key="1">
    <citation type="submission" date="2016-10" db="EMBL/GenBank/DDBJ databases">
        <authorList>
            <person name="de Groot N.N."/>
        </authorList>
    </citation>
    <scope>NUCLEOTIDE SEQUENCE [LARGE SCALE GENOMIC DNA]</scope>
    <source>
        <strain evidence="2 3">DSM 44215</strain>
    </source>
</reference>
<dbReference type="EMBL" id="FNLM01000034">
    <property type="protein sequence ID" value="SDU40944.1"/>
    <property type="molecule type" value="Genomic_DNA"/>
</dbReference>
<protein>
    <submittedName>
        <fullName evidence="2">YggT family protein</fullName>
    </submittedName>
</protein>
<name>A0A1H2IA22_9ACTN</name>
<proteinExistence type="predicted"/>
<dbReference type="RefSeq" id="WP_074849345.1">
    <property type="nucleotide sequence ID" value="NZ_FNLM01000034.1"/>
</dbReference>
<evidence type="ECO:0000256" key="1">
    <source>
        <dbReference type="SAM" id="Phobius"/>
    </source>
</evidence>
<keyword evidence="1" id="KW-1133">Transmembrane helix</keyword>
<keyword evidence="1" id="KW-0812">Transmembrane</keyword>
<sequence length="113" mass="12348">MAAILLGVLYYVLLVFWLFLLGRLVVELVRTFAREWRPTGVAVVIIETVFTATDPPIKALRRILPPIPLGPIRLDLSLMIVMLVVIIAMNVVNGLRADAVADSLATAVALARS</sequence>